<dbReference type="AlphaFoldDB" id="A0A221KFI3"/>
<proteinExistence type="predicted"/>
<dbReference type="Pfam" id="PF07484">
    <property type="entry name" value="Collar"/>
    <property type="match status" value="1"/>
</dbReference>
<gene>
    <name evidence="2" type="ORF">VITFI_CDS1775</name>
</gene>
<organism evidence="2 3">
    <name type="scientific">Vitreoscilla filiformis</name>
    <dbReference type="NCBI Taxonomy" id="63"/>
    <lineage>
        <taxon>Bacteria</taxon>
        <taxon>Pseudomonadati</taxon>
        <taxon>Pseudomonadota</taxon>
        <taxon>Betaproteobacteria</taxon>
        <taxon>Neisseriales</taxon>
        <taxon>Neisseriaceae</taxon>
        <taxon>Vitreoscilla</taxon>
    </lineage>
</organism>
<feature type="domain" description="Phage tail collar" evidence="1">
    <location>
        <begin position="6"/>
        <end position="62"/>
    </location>
</feature>
<dbReference type="OrthoDB" id="9810174at2"/>
<dbReference type="Gene3D" id="3.90.1340.10">
    <property type="entry name" value="Phage tail collar domain"/>
    <property type="match status" value="1"/>
</dbReference>
<dbReference type="EMBL" id="CP022423">
    <property type="protein sequence ID" value="ASM77553.1"/>
    <property type="molecule type" value="Genomic_DNA"/>
</dbReference>
<sequence>MDPILGQIILWPLNWVPEGWLACNGQELPIQSNAALYSLLGTTYGGNGTTTFRLPDLRNRVPVGVNTGPEVGQTGGSSTKTVTVPLPPHTHTLNTAAKVTSDLHDSSSAGAYLVTSAVSGAANTAGTGTTVAVDVTNPYLKMQYIIATVGVYPMRP</sequence>
<name>A0A221KFI3_VITFI</name>
<protein>
    <submittedName>
        <fullName evidence="2">Tail collar protein</fullName>
    </submittedName>
</protein>
<dbReference type="InterPro" id="IPR011083">
    <property type="entry name" value="Phage_tail_collar_dom"/>
</dbReference>
<accession>A0A221KFI3</accession>
<evidence type="ECO:0000313" key="3">
    <source>
        <dbReference type="Proteomes" id="UP000199729"/>
    </source>
</evidence>
<keyword evidence="3" id="KW-1185">Reference proteome</keyword>
<dbReference type="RefSeq" id="WP_089416634.1">
    <property type="nucleotide sequence ID" value="NZ_CP022423.1"/>
</dbReference>
<dbReference type="KEGG" id="vff:VITFI_CDS1775"/>
<reference evidence="2 3" key="1">
    <citation type="submission" date="2017-07" db="EMBL/GenBank/DDBJ databases">
        <title>Complete Genome Sequence of the cosmetic ferment Vitreoscilla filiformis (ATCC15551).</title>
        <authorList>
            <person name="Contreras S."/>
            <person name="Sagory-Zalkind P."/>
            <person name="Blanquart H."/>
            <person name="Iltis A."/>
            <person name="Morand S.C."/>
        </authorList>
    </citation>
    <scope>NUCLEOTIDE SEQUENCE [LARGE SCALE GENOMIC DNA]</scope>
    <source>
        <strain evidence="2 3">ATCC 15551</strain>
    </source>
</reference>
<evidence type="ECO:0000259" key="1">
    <source>
        <dbReference type="Pfam" id="PF07484"/>
    </source>
</evidence>
<dbReference type="SUPFAM" id="SSF88874">
    <property type="entry name" value="Receptor-binding domain of short tail fibre protein gp12"/>
    <property type="match status" value="1"/>
</dbReference>
<dbReference type="InterPro" id="IPR037053">
    <property type="entry name" value="Phage_tail_collar_dom_sf"/>
</dbReference>
<evidence type="ECO:0000313" key="2">
    <source>
        <dbReference type="EMBL" id="ASM77553.1"/>
    </source>
</evidence>
<dbReference type="Proteomes" id="UP000199729">
    <property type="component" value="Chromosome"/>
</dbReference>